<gene>
    <name evidence="2" type="ORF">T05_5234</name>
</gene>
<dbReference type="EMBL" id="JYDJ01000012">
    <property type="protein sequence ID" value="KRX49860.1"/>
    <property type="molecule type" value="Genomic_DNA"/>
</dbReference>
<dbReference type="AlphaFoldDB" id="A0A0V0UED7"/>
<protein>
    <submittedName>
        <fullName evidence="2">Uncharacterized protein</fullName>
    </submittedName>
</protein>
<name>A0A0V0UED7_9BILA</name>
<proteinExistence type="predicted"/>
<organism evidence="2 3">
    <name type="scientific">Trichinella murrelli</name>
    <dbReference type="NCBI Taxonomy" id="144512"/>
    <lineage>
        <taxon>Eukaryota</taxon>
        <taxon>Metazoa</taxon>
        <taxon>Ecdysozoa</taxon>
        <taxon>Nematoda</taxon>
        <taxon>Enoplea</taxon>
        <taxon>Dorylaimia</taxon>
        <taxon>Trichinellida</taxon>
        <taxon>Trichinellidae</taxon>
        <taxon>Trichinella</taxon>
    </lineage>
</organism>
<reference evidence="2 3" key="1">
    <citation type="submission" date="2015-01" db="EMBL/GenBank/DDBJ databases">
        <title>Evolution of Trichinella species and genotypes.</title>
        <authorList>
            <person name="Korhonen P.K."/>
            <person name="Edoardo P."/>
            <person name="Giuseppe L.R."/>
            <person name="Gasser R.B."/>
        </authorList>
    </citation>
    <scope>NUCLEOTIDE SEQUENCE [LARGE SCALE GENOMIC DNA]</scope>
    <source>
        <strain evidence="2">ISS417</strain>
    </source>
</reference>
<evidence type="ECO:0000256" key="1">
    <source>
        <dbReference type="SAM" id="MobiDB-lite"/>
    </source>
</evidence>
<sequence>MPFLDRNNTKYESISSTGRDKDPEVSVFPIRSDILFYPDPARRTNVLGISSSITIIKFQWTV</sequence>
<keyword evidence="3" id="KW-1185">Reference proteome</keyword>
<accession>A0A0V0UED7</accession>
<dbReference type="Proteomes" id="UP000055048">
    <property type="component" value="Unassembled WGS sequence"/>
</dbReference>
<evidence type="ECO:0000313" key="2">
    <source>
        <dbReference type="EMBL" id="KRX49860.1"/>
    </source>
</evidence>
<evidence type="ECO:0000313" key="3">
    <source>
        <dbReference type="Proteomes" id="UP000055048"/>
    </source>
</evidence>
<feature type="region of interest" description="Disordered" evidence="1">
    <location>
        <begin position="1"/>
        <end position="24"/>
    </location>
</feature>
<comment type="caution">
    <text evidence="2">The sequence shown here is derived from an EMBL/GenBank/DDBJ whole genome shotgun (WGS) entry which is preliminary data.</text>
</comment>